<dbReference type="PANTHER" id="PTHR31170">
    <property type="entry name" value="BNAC04G53230D PROTEIN"/>
    <property type="match status" value="1"/>
</dbReference>
<sequence>MAPPVLIQDETGIQTSNPEYLNWFQTDQMIVSWINATLSEESLSLVSGLETAYETWKKLVEVYTEQRMDGESQSMQPSPDQKIEGKEKGKTRRLENRETDKAAWKDCMRKKLDSLKDIDRQKTTPTIIRVPTRIRRHDNAAYEPEIVSIGPYHRGKKNLLAMEKHKWQYLYDFLSRKGVNLNEFLDDMQRKEQEARNCYSEDVSLSSTEFVEMIMLDGCFILELFLKCNESRLHRESDDPICDNRLGLDSVANDILLVENQLPLSILYHIFDTHGPSNHSLPLDKLGMKLFQQMSGFVMTNSVPVSVE</sequence>
<feature type="compositionally biased region" description="Basic and acidic residues" evidence="1">
    <location>
        <begin position="81"/>
        <end position="100"/>
    </location>
</feature>
<evidence type="ECO:0000313" key="2">
    <source>
        <dbReference type="EMBL" id="KAG9441348.1"/>
    </source>
</evidence>
<dbReference type="Pfam" id="PF03140">
    <property type="entry name" value="DUF247"/>
    <property type="match status" value="1"/>
</dbReference>
<dbReference type="InterPro" id="IPR004158">
    <property type="entry name" value="DUF247_pln"/>
</dbReference>
<comment type="caution">
    <text evidence="2">The sequence shown here is derived from an EMBL/GenBank/DDBJ whole genome shotgun (WGS) entry which is preliminary data.</text>
</comment>
<feature type="region of interest" description="Disordered" evidence="1">
    <location>
        <begin position="67"/>
        <end position="100"/>
    </location>
</feature>
<protein>
    <submittedName>
        <fullName evidence="2">Uncharacterized protein</fullName>
    </submittedName>
</protein>
<accession>A0AAV7E1T6</accession>
<name>A0AAV7E1T6_ARIFI</name>
<evidence type="ECO:0000313" key="3">
    <source>
        <dbReference type="Proteomes" id="UP000825729"/>
    </source>
</evidence>
<evidence type="ECO:0000256" key="1">
    <source>
        <dbReference type="SAM" id="MobiDB-lite"/>
    </source>
</evidence>
<dbReference type="EMBL" id="JAINDJ010000007">
    <property type="protein sequence ID" value="KAG9441348.1"/>
    <property type="molecule type" value="Genomic_DNA"/>
</dbReference>
<dbReference type="AlphaFoldDB" id="A0AAV7E1T6"/>
<organism evidence="2 3">
    <name type="scientific">Aristolochia fimbriata</name>
    <name type="common">White veined hardy Dutchman's pipe vine</name>
    <dbReference type="NCBI Taxonomy" id="158543"/>
    <lineage>
        <taxon>Eukaryota</taxon>
        <taxon>Viridiplantae</taxon>
        <taxon>Streptophyta</taxon>
        <taxon>Embryophyta</taxon>
        <taxon>Tracheophyta</taxon>
        <taxon>Spermatophyta</taxon>
        <taxon>Magnoliopsida</taxon>
        <taxon>Magnoliidae</taxon>
        <taxon>Piperales</taxon>
        <taxon>Aristolochiaceae</taxon>
        <taxon>Aristolochia</taxon>
    </lineage>
</organism>
<gene>
    <name evidence="2" type="ORF">H6P81_017202</name>
</gene>
<reference evidence="2 3" key="1">
    <citation type="submission" date="2021-07" db="EMBL/GenBank/DDBJ databases">
        <title>The Aristolochia fimbriata genome: insights into angiosperm evolution, floral development and chemical biosynthesis.</title>
        <authorList>
            <person name="Jiao Y."/>
        </authorList>
    </citation>
    <scope>NUCLEOTIDE SEQUENCE [LARGE SCALE GENOMIC DNA]</scope>
    <source>
        <strain evidence="2">IBCAS-2021</strain>
        <tissue evidence="2">Leaf</tissue>
    </source>
</reference>
<proteinExistence type="predicted"/>
<keyword evidence="3" id="KW-1185">Reference proteome</keyword>
<dbReference type="Proteomes" id="UP000825729">
    <property type="component" value="Unassembled WGS sequence"/>
</dbReference>